<reference evidence="3 4" key="1">
    <citation type="submission" date="2022-09" db="EMBL/GenBank/DDBJ databases">
        <authorList>
            <person name="Palmer J.M."/>
        </authorList>
    </citation>
    <scope>NUCLEOTIDE SEQUENCE [LARGE SCALE GENOMIC DNA]</scope>
    <source>
        <strain evidence="3 4">DSM 7382</strain>
    </source>
</reference>
<evidence type="ECO:0000259" key="2">
    <source>
        <dbReference type="Pfam" id="PF19276"/>
    </source>
</evidence>
<keyword evidence="4" id="KW-1185">Reference proteome</keyword>
<comment type="caution">
    <text evidence="3">The sequence shown here is derived from an EMBL/GenBank/DDBJ whole genome shotgun (WGS) entry which is preliminary data.</text>
</comment>
<dbReference type="Gene3D" id="3.30.70.2760">
    <property type="match status" value="1"/>
</dbReference>
<sequence length="399" mass="45876">MHITITRPDTKWKHEDASEALFDDLVLSNGLTGLIDNHNREFIKNLIAGRSDTCPKEKQFLFDIVANKRNGLDVDKFDYIARDSRAVDNQALSFMTRLINSARVIEHQICYDIKDANQVYELCYTRFSLHKRIYNHKTAKAIEYMIVDALLSAEPHMKIAERIHDMKRFVWLTDSILTEIQASTAPELVEARSICERINRRDLYKAVDYNVFPWDHKQQCQEYFTPERIVQAAKGLKTLDTDEHKLDEDSVKALESKHVIVDLAPMHYGMGDRNPLEKVKFYSKRSPNACLSAEPGDISLLMPAVFGEVLLRVYTRDSRFFGLVQAGYRECLKKFKRDTPSSSQQNLSDNHFTTVPANYKPPSPGKGVKRTLGSQLNVNEPLKRRAISYSAAELKMRSR</sequence>
<dbReference type="EMBL" id="JASBNA010000001">
    <property type="protein sequence ID" value="KAK7696469.1"/>
    <property type="molecule type" value="Genomic_DNA"/>
</dbReference>
<dbReference type="GO" id="GO:0006203">
    <property type="term" value="P:dGTP catabolic process"/>
    <property type="evidence" value="ECO:0007669"/>
    <property type="project" value="TreeGrafter"/>
</dbReference>
<dbReference type="Pfam" id="PF19276">
    <property type="entry name" value="HD_assoc_2"/>
    <property type="match status" value="1"/>
</dbReference>
<gene>
    <name evidence="3" type="ORF">QCA50_001126</name>
</gene>
<feature type="domain" description="HD-associated" evidence="2">
    <location>
        <begin position="96"/>
        <end position="209"/>
    </location>
</feature>
<evidence type="ECO:0000256" key="1">
    <source>
        <dbReference type="SAM" id="MobiDB-lite"/>
    </source>
</evidence>
<organism evidence="3 4">
    <name type="scientific">Cerrena zonata</name>
    <dbReference type="NCBI Taxonomy" id="2478898"/>
    <lineage>
        <taxon>Eukaryota</taxon>
        <taxon>Fungi</taxon>
        <taxon>Dikarya</taxon>
        <taxon>Basidiomycota</taxon>
        <taxon>Agaricomycotina</taxon>
        <taxon>Agaricomycetes</taxon>
        <taxon>Polyporales</taxon>
        <taxon>Cerrenaceae</taxon>
        <taxon>Cerrena</taxon>
    </lineage>
</organism>
<feature type="compositionally biased region" description="Polar residues" evidence="1">
    <location>
        <begin position="340"/>
        <end position="356"/>
    </location>
</feature>
<protein>
    <recommendedName>
        <fullName evidence="2">HD-associated domain-containing protein</fullName>
    </recommendedName>
</protein>
<feature type="region of interest" description="Disordered" evidence="1">
    <location>
        <begin position="338"/>
        <end position="371"/>
    </location>
</feature>
<evidence type="ECO:0000313" key="4">
    <source>
        <dbReference type="Proteomes" id="UP001385951"/>
    </source>
</evidence>
<dbReference type="GO" id="GO:0005634">
    <property type="term" value="C:nucleus"/>
    <property type="evidence" value="ECO:0007669"/>
    <property type="project" value="TreeGrafter"/>
</dbReference>
<dbReference type="GO" id="GO:0008832">
    <property type="term" value="F:dGTPase activity"/>
    <property type="evidence" value="ECO:0007669"/>
    <property type="project" value="TreeGrafter"/>
</dbReference>
<accession>A0AAW0GY27</accession>
<dbReference type="InterPro" id="IPR045509">
    <property type="entry name" value="HD_assoc_2"/>
</dbReference>
<dbReference type="SUPFAM" id="SSF109604">
    <property type="entry name" value="HD-domain/PDEase-like"/>
    <property type="match status" value="1"/>
</dbReference>
<evidence type="ECO:0000313" key="3">
    <source>
        <dbReference type="EMBL" id="KAK7696469.1"/>
    </source>
</evidence>
<dbReference type="Proteomes" id="UP001385951">
    <property type="component" value="Unassembled WGS sequence"/>
</dbReference>
<name>A0AAW0GY27_9APHY</name>
<dbReference type="InterPro" id="IPR050135">
    <property type="entry name" value="dGTPase-like"/>
</dbReference>
<dbReference type="PANTHER" id="PTHR11373:SF4">
    <property type="entry name" value="DEOXYNUCLEOSIDE TRIPHOSPHATE TRIPHOSPHOHYDROLASE SAMHD1"/>
    <property type="match status" value="1"/>
</dbReference>
<dbReference type="Gene3D" id="1.10.3210.10">
    <property type="entry name" value="Hypothetical protein af1432"/>
    <property type="match status" value="1"/>
</dbReference>
<dbReference type="PANTHER" id="PTHR11373">
    <property type="entry name" value="DEOXYNUCLEOSIDE TRIPHOSPHATE TRIPHOSPHOHYDROLASE"/>
    <property type="match status" value="1"/>
</dbReference>
<proteinExistence type="predicted"/>
<dbReference type="AlphaFoldDB" id="A0AAW0GY27"/>